<dbReference type="GO" id="GO:0016780">
    <property type="term" value="F:phosphotransferase activity, for other substituted phosphate groups"/>
    <property type="evidence" value="ECO:0007669"/>
    <property type="project" value="TreeGrafter"/>
</dbReference>
<keyword evidence="2" id="KW-0472">Membrane</keyword>
<dbReference type="AlphaFoldDB" id="A0A7C1BGG4"/>
<name>A0A7C1BGG4_UNCW3</name>
<dbReference type="EMBL" id="DRBW01000239">
    <property type="protein sequence ID" value="HDM90840.1"/>
    <property type="molecule type" value="Genomic_DNA"/>
</dbReference>
<keyword evidence="2" id="KW-1133">Transmembrane helix</keyword>
<dbReference type="PANTHER" id="PTHR30576:SF10">
    <property type="entry name" value="SLL5057 PROTEIN"/>
    <property type="match status" value="1"/>
</dbReference>
<dbReference type="InterPro" id="IPR003362">
    <property type="entry name" value="Bact_transf"/>
</dbReference>
<evidence type="ECO:0000259" key="3">
    <source>
        <dbReference type="Pfam" id="PF02397"/>
    </source>
</evidence>
<reference evidence="4" key="1">
    <citation type="journal article" date="2020" name="mSystems">
        <title>Genome- and Community-Level Interaction Insights into Carbon Utilization and Element Cycling Functions of Hydrothermarchaeota in Hydrothermal Sediment.</title>
        <authorList>
            <person name="Zhou Z."/>
            <person name="Liu Y."/>
            <person name="Xu W."/>
            <person name="Pan J."/>
            <person name="Luo Z.H."/>
            <person name="Li M."/>
        </authorList>
    </citation>
    <scope>NUCLEOTIDE SEQUENCE [LARGE SCALE GENOMIC DNA]</scope>
    <source>
        <strain evidence="4">HyVt-237</strain>
    </source>
</reference>
<evidence type="ECO:0000256" key="1">
    <source>
        <dbReference type="ARBA" id="ARBA00006464"/>
    </source>
</evidence>
<gene>
    <name evidence="4" type="ORF">ENG67_06515</name>
</gene>
<evidence type="ECO:0000256" key="2">
    <source>
        <dbReference type="SAM" id="Phobius"/>
    </source>
</evidence>
<organism evidence="4">
    <name type="scientific">candidate division WOR-3 bacterium</name>
    <dbReference type="NCBI Taxonomy" id="2052148"/>
    <lineage>
        <taxon>Bacteria</taxon>
        <taxon>Bacteria division WOR-3</taxon>
    </lineage>
</organism>
<comment type="caution">
    <text evidence="4">The sequence shown here is derived from an EMBL/GenBank/DDBJ whole genome shotgun (WGS) entry which is preliminary data.</text>
</comment>
<keyword evidence="2" id="KW-0812">Transmembrane</keyword>
<feature type="domain" description="Bacterial sugar transferase" evidence="3">
    <location>
        <begin position="3"/>
        <end position="195"/>
    </location>
</feature>
<dbReference type="Proteomes" id="UP000885931">
    <property type="component" value="Unassembled WGS sequence"/>
</dbReference>
<protein>
    <submittedName>
        <fullName evidence="4">Sugar transferase</fullName>
    </submittedName>
</protein>
<keyword evidence="4" id="KW-0808">Transferase</keyword>
<comment type="similarity">
    <text evidence="1">Belongs to the bacterial sugar transferase family.</text>
</comment>
<dbReference type="Pfam" id="PF02397">
    <property type="entry name" value="Bac_transf"/>
    <property type="match status" value="1"/>
</dbReference>
<dbReference type="PANTHER" id="PTHR30576">
    <property type="entry name" value="COLANIC BIOSYNTHESIS UDP-GLUCOSE LIPID CARRIER TRANSFERASE"/>
    <property type="match status" value="1"/>
</dbReference>
<sequence>MVKRAFDVIFSYTVLILGFPIFLILGLIVKLSSKGPVLFKQIRVGEKKRPFVFYKFRTMYTNNNHDLHKEYVKELITNNKKAGKAYKIEKDPRVTPIGRFLRRTSLDELPQFFNVLKGDMSVVGPRPPIPYELKYYKDWHFKRLEAKPGITGLWQVSGRTLLPFDEMVRLDIEYTRRRSFALDLYILIKTIPTMIAGKGAY</sequence>
<accession>A0A7C1BGG4</accession>
<evidence type="ECO:0000313" key="4">
    <source>
        <dbReference type="EMBL" id="HDM90840.1"/>
    </source>
</evidence>
<proteinExistence type="inferred from homology"/>
<feature type="transmembrane region" description="Helical" evidence="2">
    <location>
        <begin position="12"/>
        <end position="33"/>
    </location>
</feature>